<sequence>MATKDGARGRLRTFPLRVEPLPGEAIDSWLEAVARAHGATFGSVLDQCGIAPSSLARRPWRQIFLSPSPSVISDIAYATGMSVEAVRATTPSSVQGESVLDRYRWAWRCSSRACPRCLAETGGRWYLRWRHNLCFVCTKHNCVLIDTCASCGRPWRTRQHHVSLIPQACRCANPSNAAVLGAGVTCGAYLPAVEPIVLPDDHSASRAQRLIVDLAADQHVPLGLYGVPVRSGEVLGDLRVLARWMLSAVELIVLERILATVGAAVPGVHTGPTATDPDRFTQIPGLHPVAIDMATGYALALEVLDSPTPRAAHDLLVLVMVEVRPEWALRLVRGRGRKDVSEDVSAVVMSSFNSVFRGRSAPVSRI</sequence>
<evidence type="ECO:0000313" key="2">
    <source>
        <dbReference type="EMBL" id="QNJ94868.1"/>
    </source>
</evidence>
<gene>
    <name evidence="2" type="ORF">HZU40_11815</name>
</gene>
<protein>
    <submittedName>
        <fullName evidence="2">TniQ family protein</fullName>
    </submittedName>
</protein>
<accession>A0A7G8PKK2</accession>
<dbReference type="EMBL" id="CP059894">
    <property type="protein sequence ID" value="QNJ94868.1"/>
    <property type="molecule type" value="Genomic_DNA"/>
</dbReference>
<feature type="domain" description="TniQ" evidence="1">
    <location>
        <begin position="15"/>
        <end position="144"/>
    </location>
</feature>
<proteinExistence type="predicted"/>
<dbReference type="KEGG" id="mflu:HZU40_11815"/>
<reference evidence="2 3" key="1">
    <citation type="submission" date="2020-07" db="EMBL/GenBank/DDBJ databases">
        <title>Draft genome sequence of four isobutane-metabolizing strains capable of cometabolically degrading diverse ether contaminants.</title>
        <authorList>
            <person name="Chen W."/>
            <person name="Faulkner N."/>
            <person name="Smith C."/>
            <person name="Hyman M."/>
        </authorList>
    </citation>
    <scope>NUCLEOTIDE SEQUENCE [LARGE SCALE GENOMIC DNA]</scope>
    <source>
        <strain evidence="2 3">2A</strain>
    </source>
</reference>
<dbReference type="AlphaFoldDB" id="A0A7G8PKK2"/>
<name>A0A7G8PKK2_9MYCO</name>
<dbReference type="Proteomes" id="UP000515498">
    <property type="component" value="Chromosome"/>
</dbReference>
<dbReference type="InterPro" id="IPR009492">
    <property type="entry name" value="TniQ"/>
</dbReference>
<evidence type="ECO:0000259" key="1">
    <source>
        <dbReference type="Pfam" id="PF06527"/>
    </source>
</evidence>
<dbReference type="Pfam" id="PF06527">
    <property type="entry name" value="TniQ"/>
    <property type="match status" value="1"/>
</dbReference>
<organism evidence="2 3">
    <name type="scientific">Mycolicibacterium fluoranthenivorans</name>
    <dbReference type="NCBI Taxonomy" id="258505"/>
    <lineage>
        <taxon>Bacteria</taxon>
        <taxon>Bacillati</taxon>
        <taxon>Actinomycetota</taxon>
        <taxon>Actinomycetes</taxon>
        <taxon>Mycobacteriales</taxon>
        <taxon>Mycobacteriaceae</taxon>
        <taxon>Mycolicibacterium</taxon>
    </lineage>
</organism>
<evidence type="ECO:0000313" key="3">
    <source>
        <dbReference type="Proteomes" id="UP000515498"/>
    </source>
</evidence>